<name>A0ACD4ZHA3_9ACTN</name>
<dbReference type="Proteomes" id="UP001348369">
    <property type="component" value="Chromosome"/>
</dbReference>
<keyword evidence="2" id="KW-1185">Reference proteome</keyword>
<evidence type="ECO:0000313" key="2">
    <source>
        <dbReference type="Proteomes" id="UP001348369"/>
    </source>
</evidence>
<protein>
    <submittedName>
        <fullName evidence="1">Uncharacterized protein</fullName>
    </submittedName>
</protein>
<organism evidence="1 2">
    <name type="scientific">Streptomyces scopuliridis</name>
    <dbReference type="NCBI Taxonomy" id="452529"/>
    <lineage>
        <taxon>Bacteria</taxon>
        <taxon>Bacillati</taxon>
        <taxon>Actinomycetota</taxon>
        <taxon>Actinomycetes</taxon>
        <taxon>Kitasatosporales</taxon>
        <taxon>Streptomycetaceae</taxon>
        <taxon>Streptomyces</taxon>
    </lineage>
</organism>
<gene>
    <name evidence="1" type="ORF">OG835_05785</name>
</gene>
<reference evidence="1" key="1">
    <citation type="submission" date="2022-10" db="EMBL/GenBank/DDBJ databases">
        <title>The complete genomes of actinobacterial strains from the NBC collection.</title>
        <authorList>
            <person name="Joergensen T.S."/>
            <person name="Alvarez Arevalo M."/>
            <person name="Sterndorff E.B."/>
            <person name="Faurdal D."/>
            <person name="Vuksanovic O."/>
            <person name="Mourched A.-S."/>
            <person name="Charusanti P."/>
            <person name="Shaw S."/>
            <person name="Blin K."/>
            <person name="Weber T."/>
        </authorList>
    </citation>
    <scope>NUCLEOTIDE SEQUENCE</scope>
    <source>
        <strain evidence="1">NBC 01771</strain>
    </source>
</reference>
<accession>A0ACD4ZHA3</accession>
<evidence type="ECO:0000313" key="1">
    <source>
        <dbReference type="EMBL" id="WSB96556.1"/>
    </source>
</evidence>
<sequence>MRIRQLRPWAGGSTVSRRVGVGVGALLAALLLALVPLPPGTDRAQAAETGSGTKAADSAMTLTGRKGPYDDFSGLKVTVHQTKNLRAQGVDVTWEGPAVPPADGYQNFLQIMQCWGDDPAGPDREQCEFGGNRGGTHWMSQRTLPKGTDPLEKEYADAGDDNPFVPFQPLQGDPTDSPADATYFSNNDTNAQPWLRTRSDGTGEAVFEVKSAIEAPYLGCGDVGSAAGAGNPRKCWLVVVPRGEHDPDGTVNVGVGVHTSPLSQSNWDQRLVFPLEFGAVGSTCPADKAERRVIGSELLTDAITSWQATLCAGADARFTYSQAAEDYARRLIGNPTPTSPGMGVTVAPIEEATGVVYAPVAVSALTVGFFWEDEQAGQVRDLKLSPRLLAKLVTGSYPYDIRQMSFQNPVPDHLKGNAQSIVVDPEFMKLNPYFDRPTQPQLGPGGILLQAGNSDVNSLLWRYLQSNAEARDFLRGKPDPWGMKVNPFYLTLGLDTDAPLDFPKADTTETHMTLPDNGGVDRTIAYGQLEKSPYSNDMHDGALRVRRGATGATFLATLDANSPQGIKLVPSDSIPGTRRAYGVVDAASASRYELDIAALPNADGVYVRPTADSMLKAVARMPDSAVKGVKAPSPATAKSGAYPLTAVAYAMAPVDQPADARQDYARLIRYAAGAGQTQGLTPGELPPGYAPMTKALRDQALSAADQLVRGKVAGPSAPPPADGGSVGGASGGGSIGGGDGAGAGGGAGGSAGAGAGGATGGGAGAPGTSASPGAAAGAPGPGEKSGLASGGLTPGEVLGIVRWVLLGVLVAGGVAALAGPVLLRLSARRAATAGGGPG</sequence>
<proteinExistence type="predicted"/>
<dbReference type="EMBL" id="CP109109">
    <property type="protein sequence ID" value="WSB96556.1"/>
    <property type="molecule type" value="Genomic_DNA"/>
</dbReference>